<dbReference type="InterPro" id="IPR013785">
    <property type="entry name" value="Aldolase_TIM"/>
</dbReference>
<comment type="catalytic activity">
    <reaction evidence="1 10">
        <text>N-(5-phospho-beta-D-ribosyl)anthranilate = 1-(2-carboxyphenylamino)-1-deoxy-D-ribulose 5-phosphate</text>
        <dbReference type="Rhea" id="RHEA:21540"/>
        <dbReference type="ChEBI" id="CHEBI:18277"/>
        <dbReference type="ChEBI" id="CHEBI:58613"/>
        <dbReference type="EC" id="5.3.1.24"/>
    </reaction>
</comment>
<dbReference type="PANTHER" id="PTHR42894">
    <property type="entry name" value="N-(5'-PHOSPHORIBOSYL)ANTHRANILATE ISOMERASE"/>
    <property type="match status" value="1"/>
</dbReference>
<dbReference type="EC" id="5.3.1.24" evidence="4 10"/>
<evidence type="ECO:0000313" key="13">
    <source>
        <dbReference type="EMBL" id="SEH14002.1"/>
    </source>
</evidence>
<evidence type="ECO:0000256" key="5">
    <source>
        <dbReference type="ARBA" id="ARBA00022272"/>
    </source>
</evidence>
<evidence type="ECO:0000256" key="7">
    <source>
        <dbReference type="ARBA" id="ARBA00022822"/>
    </source>
</evidence>
<sequence length="282" mass="29781">MTRVKICGLTDPAQALACAELGVWAVGLVLWPESPRFCQPEAAEEIGQRLKRRVALVGVFVDQTLDEIAWAADRFGLTHVQLHGHEGPAFCSEVARRTGCKVIKAVQVRDAAQVRSLRPYRVDYHLLDAYVPGAPGGSGHTFNWELARLHDGAVPVILAGGLTPDNVGQAIATVRPFAVDVSSGVERAPGDKDLARVRAFVRAVAAADAPAQAADRAGDTPRNTGTPTPRSAAGAVRATTRGAARARRSRAAARGDRRGGDGVAQAVGRARGRAGRRARRGS</sequence>
<dbReference type="STRING" id="29539.SAMN02745716_1448"/>
<feature type="domain" description="N-(5'phosphoribosyl) anthranilate isomerase (PRAI)" evidence="12">
    <location>
        <begin position="4"/>
        <end position="202"/>
    </location>
</feature>
<dbReference type="NCBIfam" id="NF002298">
    <property type="entry name" value="PRK01222.1-4"/>
    <property type="match status" value="1"/>
</dbReference>
<evidence type="ECO:0000313" key="14">
    <source>
        <dbReference type="Proteomes" id="UP000222056"/>
    </source>
</evidence>
<comment type="similarity">
    <text evidence="3 10">Belongs to the TrpF family.</text>
</comment>
<name>A0A1H6FUA9_THEAL</name>
<dbReference type="FunFam" id="3.20.20.70:FF:000075">
    <property type="entry name" value="Tryptophan biosynthesis protein TRP1"/>
    <property type="match status" value="1"/>
</dbReference>
<feature type="region of interest" description="Disordered" evidence="11">
    <location>
        <begin position="210"/>
        <end position="282"/>
    </location>
</feature>
<dbReference type="UniPathway" id="UPA00035">
    <property type="reaction ID" value="UER00042"/>
</dbReference>
<keyword evidence="14" id="KW-1185">Reference proteome</keyword>
<evidence type="ECO:0000256" key="10">
    <source>
        <dbReference type="HAMAP-Rule" id="MF_00135"/>
    </source>
</evidence>
<feature type="compositionally biased region" description="Basic residues" evidence="11">
    <location>
        <begin position="270"/>
        <end position="282"/>
    </location>
</feature>
<evidence type="ECO:0000256" key="6">
    <source>
        <dbReference type="ARBA" id="ARBA00022605"/>
    </source>
</evidence>
<protein>
    <recommendedName>
        <fullName evidence="5 10">N-(5'-phosphoribosyl)anthranilate isomerase</fullName>
        <shortName evidence="10">PRAI</shortName>
        <ecNumber evidence="4 10">5.3.1.24</ecNumber>
    </recommendedName>
</protein>
<evidence type="ECO:0000256" key="4">
    <source>
        <dbReference type="ARBA" id="ARBA00012572"/>
    </source>
</evidence>
<dbReference type="InterPro" id="IPR044643">
    <property type="entry name" value="TrpF_fam"/>
</dbReference>
<dbReference type="EMBL" id="FNWJ01000002">
    <property type="protein sequence ID" value="SEH14002.1"/>
    <property type="molecule type" value="Genomic_DNA"/>
</dbReference>
<dbReference type="GO" id="GO:0000162">
    <property type="term" value="P:L-tryptophan biosynthetic process"/>
    <property type="evidence" value="ECO:0007669"/>
    <property type="project" value="UniProtKB-UniRule"/>
</dbReference>
<dbReference type="Proteomes" id="UP000222056">
    <property type="component" value="Unassembled WGS sequence"/>
</dbReference>
<evidence type="ECO:0000256" key="9">
    <source>
        <dbReference type="ARBA" id="ARBA00023235"/>
    </source>
</evidence>
<dbReference type="CDD" id="cd00405">
    <property type="entry name" value="PRAI"/>
    <property type="match status" value="1"/>
</dbReference>
<keyword evidence="6 10" id="KW-0028">Amino-acid biosynthesis</keyword>
<dbReference type="OrthoDB" id="3243379at2"/>
<dbReference type="InterPro" id="IPR001240">
    <property type="entry name" value="PRAI_dom"/>
</dbReference>
<dbReference type="InterPro" id="IPR011060">
    <property type="entry name" value="RibuloseP-bd_barrel"/>
</dbReference>
<dbReference type="Pfam" id="PF00697">
    <property type="entry name" value="PRAI"/>
    <property type="match status" value="1"/>
</dbReference>
<evidence type="ECO:0000256" key="11">
    <source>
        <dbReference type="SAM" id="MobiDB-lite"/>
    </source>
</evidence>
<dbReference type="GO" id="GO:0004640">
    <property type="term" value="F:phosphoribosylanthranilate isomerase activity"/>
    <property type="evidence" value="ECO:0007669"/>
    <property type="project" value="UniProtKB-UniRule"/>
</dbReference>
<keyword evidence="8 10" id="KW-0057">Aromatic amino acid biosynthesis</keyword>
<dbReference type="Gene3D" id="3.20.20.70">
    <property type="entry name" value="Aldolase class I"/>
    <property type="match status" value="1"/>
</dbReference>
<keyword evidence="9 10" id="KW-0413">Isomerase</keyword>
<comment type="pathway">
    <text evidence="2 10">Amino-acid biosynthesis; L-tryptophan biosynthesis; L-tryptophan from chorismate: step 3/5.</text>
</comment>
<gene>
    <name evidence="10" type="primary">trpF</name>
    <name evidence="13" type="ORF">SAMN02745716_1448</name>
</gene>
<evidence type="ECO:0000256" key="8">
    <source>
        <dbReference type="ARBA" id="ARBA00023141"/>
    </source>
</evidence>
<feature type="compositionally biased region" description="Low complexity" evidence="11">
    <location>
        <begin position="230"/>
        <end position="243"/>
    </location>
</feature>
<dbReference type="AlphaFoldDB" id="A0A1H6FUA9"/>
<evidence type="ECO:0000256" key="3">
    <source>
        <dbReference type="ARBA" id="ARBA00007571"/>
    </source>
</evidence>
<dbReference type="SUPFAM" id="SSF51366">
    <property type="entry name" value="Ribulose-phoshate binding barrel"/>
    <property type="match status" value="1"/>
</dbReference>
<accession>A0A1H6FUA9</accession>
<dbReference type="PANTHER" id="PTHR42894:SF1">
    <property type="entry name" value="N-(5'-PHOSPHORIBOSYL)ANTHRANILATE ISOMERASE"/>
    <property type="match status" value="1"/>
</dbReference>
<dbReference type="HAMAP" id="MF_00135">
    <property type="entry name" value="PRAI"/>
    <property type="match status" value="1"/>
</dbReference>
<proteinExistence type="inferred from homology"/>
<evidence type="ECO:0000259" key="12">
    <source>
        <dbReference type="Pfam" id="PF00697"/>
    </source>
</evidence>
<keyword evidence="7 10" id="KW-0822">Tryptophan biosynthesis</keyword>
<reference evidence="14" key="1">
    <citation type="submission" date="2016-10" db="EMBL/GenBank/DDBJ databases">
        <authorList>
            <person name="Varghese N."/>
            <person name="Submissions S."/>
        </authorList>
    </citation>
    <scope>NUCLEOTIDE SEQUENCE [LARGE SCALE GENOMIC DNA]</scope>
    <source>
        <strain evidence="14">ATCC 35263</strain>
    </source>
</reference>
<organism evidence="13 14">
    <name type="scientific">Thermoleophilum album</name>
    <dbReference type="NCBI Taxonomy" id="29539"/>
    <lineage>
        <taxon>Bacteria</taxon>
        <taxon>Bacillati</taxon>
        <taxon>Actinomycetota</taxon>
        <taxon>Thermoleophilia</taxon>
        <taxon>Thermoleophilales</taxon>
        <taxon>Thermoleophilaceae</taxon>
        <taxon>Thermoleophilum</taxon>
    </lineage>
</organism>
<evidence type="ECO:0000256" key="2">
    <source>
        <dbReference type="ARBA" id="ARBA00004664"/>
    </source>
</evidence>
<evidence type="ECO:0000256" key="1">
    <source>
        <dbReference type="ARBA" id="ARBA00001164"/>
    </source>
</evidence>